<evidence type="ECO:0000313" key="6">
    <source>
        <dbReference type="EMBL" id="TFV30455.1"/>
    </source>
</evidence>
<dbReference type="PANTHER" id="PTHR43060">
    <property type="entry name" value="3-HYDROXYISOBUTYRATE DEHYDROGENASE-LIKE 1, MITOCHONDRIAL-RELATED"/>
    <property type="match status" value="1"/>
</dbReference>
<reference evidence="6 9" key="1">
    <citation type="submission" date="2019-03" db="EMBL/GenBank/DDBJ databases">
        <title>Bradyrhizobium strains diversity isolated from Chamaecrista fasciculata.</title>
        <authorList>
            <person name="Urquiaga M.C.O."/>
            <person name="Hungria M."/>
            <person name="Delamuta J.R.M."/>
        </authorList>
    </citation>
    <scope>NUCLEOTIDE SEQUENCE [LARGE SCALE GENOMIC DNA]</scope>
    <source>
        <strain evidence="6 9">CNPSo 3424</strain>
    </source>
</reference>
<evidence type="ECO:0000259" key="4">
    <source>
        <dbReference type="Pfam" id="PF03446"/>
    </source>
</evidence>
<evidence type="ECO:0000313" key="9">
    <source>
        <dbReference type="Proteomes" id="UP000298225"/>
    </source>
</evidence>
<feature type="domain" description="3-hydroxyisobutyrate dehydrogenase-like NAD-binding" evidence="5">
    <location>
        <begin position="167"/>
        <end position="273"/>
    </location>
</feature>
<dbReference type="EMBL" id="SPQS01000033">
    <property type="protein sequence ID" value="TFV68904.1"/>
    <property type="molecule type" value="Genomic_DNA"/>
</dbReference>
<dbReference type="Pfam" id="PF14833">
    <property type="entry name" value="NAD_binding_11"/>
    <property type="match status" value="1"/>
</dbReference>
<evidence type="ECO:0000313" key="8">
    <source>
        <dbReference type="Proteomes" id="UP000297700"/>
    </source>
</evidence>
<keyword evidence="9" id="KW-1185">Reference proteome</keyword>
<dbReference type="Proteomes" id="UP000298225">
    <property type="component" value="Unassembled WGS sequence"/>
</dbReference>
<dbReference type="InterPro" id="IPR015815">
    <property type="entry name" value="HIBADH-related"/>
</dbReference>
<dbReference type="GO" id="GO:0016491">
    <property type="term" value="F:oxidoreductase activity"/>
    <property type="evidence" value="ECO:0007669"/>
    <property type="project" value="UniProtKB-KW"/>
</dbReference>
<evidence type="ECO:0000256" key="2">
    <source>
        <dbReference type="ARBA" id="ARBA00023027"/>
    </source>
</evidence>
<gene>
    <name evidence="7" type="ORF">E4K64_34960</name>
    <name evidence="6" type="ORF">E4K66_34900</name>
</gene>
<dbReference type="InterPro" id="IPR006115">
    <property type="entry name" value="6PGDH_NADP-bd"/>
</dbReference>
<accession>A0A4Y9KTN5</accession>
<organism evidence="6 9">
    <name type="scientific">Bradyrhizobium frederickii</name>
    <dbReference type="NCBI Taxonomy" id="2560054"/>
    <lineage>
        <taxon>Bacteria</taxon>
        <taxon>Pseudomonadati</taxon>
        <taxon>Pseudomonadota</taxon>
        <taxon>Alphaproteobacteria</taxon>
        <taxon>Hyphomicrobiales</taxon>
        <taxon>Nitrobacteraceae</taxon>
        <taxon>Bradyrhizobium</taxon>
    </lineage>
</organism>
<dbReference type="EMBL" id="SPQU01000032">
    <property type="protein sequence ID" value="TFV30455.1"/>
    <property type="molecule type" value="Genomic_DNA"/>
</dbReference>
<dbReference type="SUPFAM" id="SSF51735">
    <property type="entry name" value="NAD(P)-binding Rossmann-fold domains"/>
    <property type="match status" value="1"/>
</dbReference>
<dbReference type="Gene3D" id="1.10.1040.10">
    <property type="entry name" value="N-(1-d-carboxylethyl)-l-norvaline Dehydrogenase, domain 2"/>
    <property type="match status" value="1"/>
</dbReference>
<accession>A0A4Y9NMC5</accession>
<feature type="domain" description="6-phosphogluconate dehydrogenase NADP-binding" evidence="4">
    <location>
        <begin position="4"/>
        <end position="164"/>
    </location>
</feature>
<dbReference type="OrthoDB" id="9812907at2"/>
<proteinExistence type="predicted"/>
<evidence type="ECO:0000256" key="3">
    <source>
        <dbReference type="PIRSR" id="PIRSR000103-1"/>
    </source>
</evidence>
<dbReference type="Gene3D" id="3.40.50.720">
    <property type="entry name" value="NAD(P)-binding Rossmann-like Domain"/>
    <property type="match status" value="1"/>
</dbReference>
<dbReference type="AlphaFoldDB" id="A0A4Y9KTN5"/>
<dbReference type="Proteomes" id="UP000297700">
    <property type="component" value="Unassembled WGS sequence"/>
</dbReference>
<dbReference type="InterPro" id="IPR036291">
    <property type="entry name" value="NAD(P)-bd_dom_sf"/>
</dbReference>
<evidence type="ECO:0000256" key="1">
    <source>
        <dbReference type="ARBA" id="ARBA00023002"/>
    </source>
</evidence>
<protein>
    <submittedName>
        <fullName evidence="6">NAD(P)-dependent oxidoreductase</fullName>
    </submittedName>
</protein>
<evidence type="ECO:0000259" key="5">
    <source>
        <dbReference type="Pfam" id="PF14833"/>
    </source>
</evidence>
<dbReference type="PANTHER" id="PTHR43060:SF15">
    <property type="entry name" value="3-HYDROXYISOBUTYRATE DEHYDROGENASE-LIKE 1, MITOCHONDRIAL-RELATED"/>
    <property type="match status" value="1"/>
</dbReference>
<feature type="active site" evidence="3">
    <location>
        <position position="173"/>
    </location>
</feature>
<dbReference type="GO" id="GO:0050661">
    <property type="term" value="F:NADP binding"/>
    <property type="evidence" value="ECO:0007669"/>
    <property type="project" value="InterPro"/>
</dbReference>
<comment type="caution">
    <text evidence="6">The sequence shown here is derived from an EMBL/GenBank/DDBJ whole genome shotgun (WGS) entry which is preliminary data.</text>
</comment>
<dbReference type="InterPro" id="IPR008927">
    <property type="entry name" value="6-PGluconate_DH-like_C_sf"/>
</dbReference>
<dbReference type="InterPro" id="IPR013328">
    <property type="entry name" value="6PGD_dom2"/>
</dbReference>
<name>A0A4Y9KTN5_9BRAD</name>
<reference evidence="7 8" key="2">
    <citation type="submission" date="2019-03" db="EMBL/GenBank/DDBJ databases">
        <title>Bradyrhizobium strains diversity.</title>
        <authorList>
            <person name="Urquiaga M.C.O."/>
            <person name="Hungria M."/>
            <person name="Delamuta J.R.M."/>
            <person name="Klepa M.S."/>
        </authorList>
    </citation>
    <scope>NUCLEOTIDE SEQUENCE [LARGE SCALE GENOMIC DNA]</scope>
    <source>
        <strain evidence="7 8">CNPSo 3426</strain>
    </source>
</reference>
<dbReference type="SUPFAM" id="SSF48179">
    <property type="entry name" value="6-phosphogluconate dehydrogenase C-terminal domain-like"/>
    <property type="match status" value="1"/>
</dbReference>
<dbReference type="PIRSF" id="PIRSF000103">
    <property type="entry name" value="HIBADH"/>
    <property type="match status" value="1"/>
</dbReference>
<evidence type="ECO:0000313" key="7">
    <source>
        <dbReference type="EMBL" id="TFV68904.1"/>
    </source>
</evidence>
<keyword evidence="2" id="KW-0520">NAD</keyword>
<dbReference type="Pfam" id="PF03446">
    <property type="entry name" value="NAD_binding_2"/>
    <property type="match status" value="1"/>
</dbReference>
<keyword evidence="1" id="KW-0560">Oxidoreductase</keyword>
<dbReference type="GO" id="GO:0051287">
    <property type="term" value="F:NAD binding"/>
    <property type="evidence" value="ECO:0007669"/>
    <property type="project" value="InterPro"/>
</dbReference>
<dbReference type="InterPro" id="IPR029154">
    <property type="entry name" value="HIBADH-like_NADP-bd"/>
</dbReference>
<sequence>MEKQIGIIGIGLMGHGIAKNLILRGWKTRYLRHAGNQPTDDLDAKGAVGWPSASELTRTSDVLILCVTGTPQVEDVLTGSGDVLDALRPGTIVIDCSTAIPSSTIRLAELVSAKGCHFVDAPMTRTPKEAEEGRLNLLVGGDAAVVESLHPLLSSFAENIFYAGGVGSGHQLKLLHNFVSLGTVTLITEAVACAAKGGVSMGALVDCLSRGGGAGVALDRLIPYIQKEQTEQLRFTVANACKDFSYYNQMADELGASHLIAAGIYHTLDGLVRCGEGNAYMPQQATLLQKHVIT</sequence>